<keyword evidence="1" id="KW-0472">Membrane</keyword>
<evidence type="ECO:0008006" key="4">
    <source>
        <dbReference type="Google" id="ProtNLM"/>
    </source>
</evidence>
<evidence type="ECO:0000313" key="3">
    <source>
        <dbReference type="Proteomes" id="UP000198284"/>
    </source>
</evidence>
<protein>
    <recommendedName>
        <fullName evidence="4">DUF3429 domain-containing protein</fullName>
    </recommendedName>
</protein>
<dbReference type="Pfam" id="PF11911">
    <property type="entry name" value="DUF3429"/>
    <property type="match status" value="1"/>
</dbReference>
<feature type="transmembrane region" description="Helical" evidence="1">
    <location>
        <begin position="95"/>
        <end position="119"/>
    </location>
</feature>
<evidence type="ECO:0000256" key="1">
    <source>
        <dbReference type="SAM" id="Phobius"/>
    </source>
</evidence>
<feature type="transmembrane region" description="Helical" evidence="1">
    <location>
        <begin position="140"/>
        <end position="159"/>
    </location>
</feature>
<evidence type="ECO:0000313" key="2">
    <source>
        <dbReference type="EMBL" id="SNT32606.1"/>
    </source>
</evidence>
<keyword evidence="1" id="KW-0812">Transmembrane</keyword>
<sequence>MPAAPATSTMQNPASRERLAHQLGYAGLIPFVLLAIGCWVVEKSWIGDFIQGQLAYGIAILSFLGGLHWSLALTSNNLSAEQSRKALVWSVIPSLLAWFSTMAGGFGFAVLMAGFIAAYQADRRLFPLYGMPGWMLTLRLRLTIIVVASLLLSVIGANTRG</sequence>
<keyword evidence="1" id="KW-1133">Transmembrane helix</keyword>
<dbReference type="PANTHER" id="PTHR15887:SF1">
    <property type="entry name" value="TRANSMEMBRANE PROTEIN 69"/>
    <property type="match status" value="1"/>
</dbReference>
<reference evidence="2 3" key="1">
    <citation type="submission" date="2017-06" db="EMBL/GenBank/DDBJ databases">
        <authorList>
            <person name="Kim H.J."/>
            <person name="Triplett B.A."/>
        </authorList>
    </citation>
    <scope>NUCLEOTIDE SEQUENCE [LARGE SCALE GENOMIC DNA]</scope>
    <source>
        <strain evidence="2 3">U15</strain>
    </source>
</reference>
<dbReference type="AlphaFoldDB" id="A0A239LPX5"/>
<dbReference type="Proteomes" id="UP000198284">
    <property type="component" value="Unassembled WGS sequence"/>
</dbReference>
<dbReference type="PANTHER" id="PTHR15887">
    <property type="entry name" value="TRANSMEMBRANE PROTEIN 69"/>
    <property type="match status" value="1"/>
</dbReference>
<feature type="transmembrane region" description="Helical" evidence="1">
    <location>
        <begin position="23"/>
        <end position="42"/>
    </location>
</feature>
<proteinExistence type="predicted"/>
<gene>
    <name evidence="2" type="ORF">SAMN06265795_12533</name>
</gene>
<name>A0A239LPX5_9BURK</name>
<dbReference type="EMBL" id="FZOT01000025">
    <property type="protein sequence ID" value="SNT32606.1"/>
    <property type="molecule type" value="Genomic_DNA"/>
</dbReference>
<organism evidence="2 3">
    <name type="scientific">Noviherbaspirillum humi</name>
    <dbReference type="NCBI Taxonomy" id="1688639"/>
    <lineage>
        <taxon>Bacteria</taxon>
        <taxon>Pseudomonadati</taxon>
        <taxon>Pseudomonadota</taxon>
        <taxon>Betaproteobacteria</taxon>
        <taxon>Burkholderiales</taxon>
        <taxon>Oxalobacteraceae</taxon>
        <taxon>Noviherbaspirillum</taxon>
    </lineage>
</organism>
<keyword evidence="3" id="KW-1185">Reference proteome</keyword>
<feature type="transmembrane region" description="Helical" evidence="1">
    <location>
        <begin position="54"/>
        <end position="75"/>
    </location>
</feature>
<dbReference type="InterPro" id="IPR021836">
    <property type="entry name" value="DUF3429"/>
</dbReference>
<accession>A0A239LPX5</accession>